<dbReference type="SUPFAM" id="SSF48008">
    <property type="entry name" value="GntR ligand-binding domain-like"/>
    <property type="match status" value="1"/>
</dbReference>
<evidence type="ECO:0000256" key="3">
    <source>
        <dbReference type="ARBA" id="ARBA00023163"/>
    </source>
</evidence>
<dbReference type="PROSITE" id="PS50949">
    <property type="entry name" value="HTH_GNTR"/>
    <property type="match status" value="1"/>
</dbReference>
<keyword evidence="1" id="KW-0805">Transcription regulation</keyword>
<dbReference type="STRING" id="501024.RTCCBAU85039_3526"/>
<reference evidence="7" key="3">
    <citation type="submission" date="2016-10" db="EMBL/GenBank/DDBJ databases">
        <authorList>
            <person name="Wibberg D."/>
        </authorList>
    </citation>
    <scope>NUCLEOTIDE SEQUENCE [LARGE SCALE GENOMIC DNA]</scope>
</reference>
<evidence type="ECO:0000313" key="6">
    <source>
        <dbReference type="EMBL" id="SEO44705.1"/>
    </source>
</evidence>
<protein>
    <submittedName>
        <fullName evidence="5">Putative HTH-type transcriptional regulator YdfH</fullName>
    </submittedName>
    <submittedName>
        <fullName evidence="6">Transcriptional regulator, GntR family</fullName>
    </submittedName>
</protein>
<keyword evidence="3" id="KW-0804">Transcription</keyword>
<dbReference type="InterPro" id="IPR036388">
    <property type="entry name" value="WH-like_DNA-bd_sf"/>
</dbReference>
<evidence type="ECO:0000313" key="8">
    <source>
        <dbReference type="Proteomes" id="UP000198939"/>
    </source>
</evidence>
<sequence>MQKEALPAPGGDRIEKLDPRFLTTLRDHVHRTLRSAILSGRFAANERVNERQLADQLGVSTTPIKEALRQLETEGLVETLPRRGVLIRFNSGWAEEMILARAALESMIAHLAAKRISKNEADTIEAIVAQMKTATAAGSPDELIALNETFHDQIHVSSRCKYLARMIERQQFYDASIRRVIHSDPQERDKALSEHAAIAAAIMSGNSDKAERVMRDHVVRSGETYLKIVFEKNEDI</sequence>
<dbReference type="SMART" id="SM00895">
    <property type="entry name" value="FCD"/>
    <property type="match status" value="1"/>
</dbReference>
<dbReference type="Gene3D" id="1.20.120.530">
    <property type="entry name" value="GntR ligand-binding domain-like"/>
    <property type="match status" value="1"/>
</dbReference>
<dbReference type="InterPro" id="IPR036390">
    <property type="entry name" value="WH_DNA-bd_sf"/>
</dbReference>
<dbReference type="AlphaFoldDB" id="A0A1H8PS16"/>
<dbReference type="InterPro" id="IPR011711">
    <property type="entry name" value="GntR_C"/>
</dbReference>
<evidence type="ECO:0000259" key="4">
    <source>
        <dbReference type="PROSITE" id="PS50949"/>
    </source>
</evidence>
<evidence type="ECO:0000256" key="1">
    <source>
        <dbReference type="ARBA" id="ARBA00023015"/>
    </source>
</evidence>
<dbReference type="EMBL" id="FNXB01000017">
    <property type="protein sequence ID" value="SEH98871.1"/>
    <property type="molecule type" value="Genomic_DNA"/>
</dbReference>
<dbReference type="PANTHER" id="PTHR43537">
    <property type="entry name" value="TRANSCRIPTIONAL REGULATOR, GNTR FAMILY"/>
    <property type="match status" value="1"/>
</dbReference>
<dbReference type="InterPro" id="IPR008920">
    <property type="entry name" value="TF_FadR/GntR_C"/>
</dbReference>
<dbReference type="Gene3D" id="1.10.10.10">
    <property type="entry name" value="Winged helix-like DNA-binding domain superfamily/Winged helix DNA-binding domain"/>
    <property type="match status" value="1"/>
</dbReference>
<name>A0A1H8PS16_9HYPH</name>
<dbReference type="RefSeq" id="WP_072377193.1">
    <property type="nucleotide sequence ID" value="NZ_FNXB01000017.1"/>
</dbReference>
<proteinExistence type="predicted"/>
<dbReference type="Pfam" id="PF00392">
    <property type="entry name" value="GntR"/>
    <property type="match status" value="1"/>
</dbReference>
<keyword evidence="2" id="KW-0238">DNA-binding</keyword>
<evidence type="ECO:0000313" key="7">
    <source>
        <dbReference type="Proteomes" id="UP000183063"/>
    </source>
</evidence>
<dbReference type="SMART" id="SM00345">
    <property type="entry name" value="HTH_GNTR"/>
    <property type="match status" value="1"/>
</dbReference>
<reference evidence="6 8" key="2">
    <citation type="submission" date="2016-10" db="EMBL/GenBank/DDBJ databases">
        <authorList>
            <person name="Varghese N."/>
            <person name="Submissions S."/>
        </authorList>
    </citation>
    <scope>NUCLEOTIDE SEQUENCE [LARGE SCALE GENOMIC DNA]</scope>
    <source>
        <strain evidence="6 8">CGMCC 1.7071</strain>
    </source>
</reference>
<organism evidence="5 7">
    <name type="scientific">Rhizobium tibeticum</name>
    <dbReference type="NCBI Taxonomy" id="501024"/>
    <lineage>
        <taxon>Bacteria</taxon>
        <taxon>Pseudomonadati</taxon>
        <taxon>Pseudomonadota</taxon>
        <taxon>Alphaproteobacteria</taxon>
        <taxon>Hyphomicrobiales</taxon>
        <taxon>Rhizobiaceae</taxon>
        <taxon>Rhizobium/Agrobacterium group</taxon>
        <taxon>Rhizobium</taxon>
    </lineage>
</organism>
<dbReference type="OrthoDB" id="7846328at2"/>
<dbReference type="Pfam" id="PF07729">
    <property type="entry name" value="FCD"/>
    <property type="match status" value="1"/>
</dbReference>
<dbReference type="InterPro" id="IPR000524">
    <property type="entry name" value="Tscrpt_reg_HTH_GntR"/>
</dbReference>
<reference evidence="5" key="1">
    <citation type="submission" date="2016-10" db="EMBL/GenBank/DDBJ databases">
        <authorList>
            <person name="de Groot N.N."/>
        </authorList>
    </citation>
    <scope>NUCLEOTIDE SEQUENCE [LARGE SCALE GENOMIC DNA]</scope>
    <source>
        <strain evidence="5">CCBAU85039</strain>
    </source>
</reference>
<dbReference type="GO" id="GO:0003677">
    <property type="term" value="F:DNA binding"/>
    <property type="evidence" value="ECO:0007669"/>
    <property type="project" value="UniProtKB-KW"/>
</dbReference>
<evidence type="ECO:0000256" key="2">
    <source>
        <dbReference type="ARBA" id="ARBA00023125"/>
    </source>
</evidence>
<keyword evidence="8" id="KW-1185">Reference proteome</keyword>
<evidence type="ECO:0000313" key="5">
    <source>
        <dbReference type="EMBL" id="SEH98871.1"/>
    </source>
</evidence>
<dbReference type="EMBL" id="FOCV01000017">
    <property type="protein sequence ID" value="SEO44705.1"/>
    <property type="molecule type" value="Genomic_DNA"/>
</dbReference>
<dbReference type="PRINTS" id="PR00035">
    <property type="entry name" value="HTHGNTR"/>
</dbReference>
<dbReference type="Proteomes" id="UP000183063">
    <property type="component" value="Unassembled WGS sequence"/>
</dbReference>
<dbReference type="Proteomes" id="UP000198939">
    <property type="component" value="Unassembled WGS sequence"/>
</dbReference>
<gene>
    <name evidence="5" type="primary">ydfH_4</name>
    <name evidence="5" type="ORF">RTCCBAU85039_3526</name>
    <name evidence="6" type="ORF">SAMN05216228_101787</name>
</gene>
<accession>A0A1H8PS16</accession>
<dbReference type="PANTHER" id="PTHR43537:SF24">
    <property type="entry name" value="GLUCONATE OPERON TRANSCRIPTIONAL REPRESSOR"/>
    <property type="match status" value="1"/>
</dbReference>
<feature type="domain" description="HTH gntR-type" evidence="4">
    <location>
        <begin position="23"/>
        <end position="90"/>
    </location>
</feature>
<dbReference type="CDD" id="cd07377">
    <property type="entry name" value="WHTH_GntR"/>
    <property type="match status" value="1"/>
</dbReference>
<dbReference type="GO" id="GO:0003700">
    <property type="term" value="F:DNA-binding transcription factor activity"/>
    <property type="evidence" value="ECO:0007669"/>
    <property type="project" value="InterPro"/>
</dbReference>
<dbReference type="SUPFAM" id="SSF46785">
    <property type="entry name" value="Winged helix' DNA-binding domain"/>
    <property type="match status" value="1"/>
</dbReference>